<keyword evidence="1" id="KW-0175">Coiled coil</keyword>
<protein>
    <submittedName>
        <fullName evidence="3">Dydc1 protein</fullName>
    </submittedName>
</protein>
<dbReference type="InterPro" id="IPR036770">
    <property type="entry name" value="Ankyrin_rpt-contain_sf"/>
</dbReference>
<dbReference type="Proteomes" id="UP000241769">
    <property type="component" value="Unassembled WGS sequence"/>
</dbReference>
<gene>
    <name evidence="3" type="ORF">PROFUN_10235</name>
</gene>
<organism evidence="3 4">
    <name type="scientific">Planoprotostelium fungivorum</name>
    <dbReference type="NCBI Taxonomy" id="1890364"/>
    <lineage>
        <taxon>Eukaryota</taxon>
        <taxon>Amoebozoa</taxon>
        <taxon>Evosea</taxon>
        <taxon>Variosea</taxon>
        <taxon>Cavosteliida</taxon>
        <taxon>Cavosteliaceae</taxon>
        <taxon>Planoprotostelium</taxon>
    </lineage>
</organism>
<dbReference type="InterPro" id="IPR007858">
    <property type="entry name" value="Dpy-30_motif"/>
</dbReference>
<dbReference type="EMBL" id="MDYQ01000105">
    <property type="protein sequence ID" value="PRP82331.1"/>
    <property type="molecule type" value="Genomic_DNA"/>
</dbReference>
<evidence type="ECO:0000313" key="4">
    <source>
        <dbReference type="Proteomes" id="UP000241769"/>
    </source>
</evidence>
<sequence>MDAQYLSDNVGAPLSKALASCTLLRPEDPVEYVALYLLKYVQNWENVQKEKEVQTQLEEEKKYHQQQQEYEALRVAEEARSKAEGKQKHYEDQLNKQRQLFRNLEDKVEALDKEAADDASANTYRPPLHHRREKENTYRSFLTSFEDHLPRYLLGEVSDLASHEEDDTPKEPSDDKKRLAQAILLLLGQKRDDVVKWRRAAREIKKSQATLTQRIHKYSCLTRQPIKRFAYLNNLLSLVDVSSHRENKSEFGLVLIYDWLQTISLLRREAQHNRSVKLGIQVKEEPELHFGSEDEEDEDDEQDNLEFFLTEDKEPETSDERQEETEETEAIRTAANGRTEVMQLLWYHEMKVAWGDLLYAQAHPSIVDNATIRYAAYMGLIEWVRTLMSDPRVDPSARGLQPQKDIMKWYGYSWLILEAIKKASSEGHAMTVQLLLTDPRVDPSVDDQYAIRHATDRNTARVLLADHRVNPTATDSQHKYKEDASEPTAFFFYGGNE</sequence>
<dbReference type="Gene3D" id="1.20.890.10">
    <property type="entry name" value="cAMP-dependent protein kinase regulatory subunit, dimerization-anchoring domain"/>
    <property type="match status" value="1"/>
</dbReference>
<evidence type="ECO:0000256" key="2">
    <source>
        <dbReference type="SAM" id="MobiDB-lite"/>
    </source>
</evidence>
<evidence type="ECO:0000256" key="1">
    <source>
        <dbReference type="SAM" id="Coils"/>
    </source>
</evidence>
<dbReference type="InParanoid" id="A0A2P6NEH4"/>
<dbReference type="InterPro" id="IPR049630">
    <property type="entry name" value="DYDC-like_DD"/>
</dbReference>
<name>A0A2P6NEH4_9EUKA</name>
<reference evidence="3 4" key="1">
    <citation type="journal article" date="2018" name="Genome Biol. Evol.">
        <title>Multiple Roots of Fruiting Body Formation in Amoebozoa.</title>
        <authorList>
            <person name="Hillmann F."/>
            <person name="Forbes G."/>
            <person name="Novohradska S."/>
            <person name="Ferling I."/>
            <person name="Riege K."/>
            <person name="Groth M."/>
            <person name="Westermann M."/>
            <person name="Marz M."/>
            <person name="Spaller T."/>
            <person name="Winckler T."/>
            <person name="Schaap P."/>
            <person name="Glockner G."/>
        </authorList>
    </citation>
    <scope>NUCLEOTIDE SEQUENCE [LARGE SCALE GENOMIC DNA]</scope>
    <source>
        <strain evidence="3 4">Jena</strain>
    </source>
</reference>
<dbReference type="AlphaFoldDB" id="A0A2P6NEH4"/>
<dbReference type="CDD" id="cd22966">
    <property type="entry name" value="DD_DYDC-like"/>
    <property type="match status" value="1"/>
</dbReference>
<feature type="coiled-coil region" evidence="1">
    <location>
        <begin position="73"/>
        <end position="114"/>
    </location>
</feature>
<proteinExistence type="predicted"/>
<feature type="compositionally biased region" description="Basic and acidic residues" evidence="2">
    <location>
        <begin position="310"/>
        <end position="320"/>
    </location>
</feature>
<feature type="region of interest" description="Disordered" evidence="2">
    <location>
        <begin position="308"/>
        <end position="329"/>
    </location>
</feature>
<evidence type="ECO:0000313" key="3">
    <source>
        <dbReference type="EMBL" id="PRP82331.1"/>
    </source>
</evidence>
<dbReference type="Pfam" id="PF05186">
    <property type="entry name" value="Dpy-30"/>
    <property type="match status" value="1"/>
</dbReference>
<comment type="caution">
    <text evidence="3">The sequence shown here is derived from an EMBL/GenBank/DDBJ whole genome shotgun (WGS) entry which is preliminary data.</text>
</comment>
<keyword evidence="4" id="KW-1185">Reference proteome</keyword>
<dbReference type="Gene3D" id="1.25.40.20">
    <property type="entry name" value="Ankyrin repeat-containing domain"/>
    <property type="match status" value="1"/>
</dbReference>
<accession>A0A2P6NEH4</accession>
<dbReference type="OrthoDB" id="432281at2759"/>